<accession>A0A1N7HEC5</accession>
<evidence type="ECO:0000313" key="1">
    <source>
        <dbReference type="EMBL" id="SIS23040.1"/>
    </source>
</evidence>
<dbReference type="Proteomes" id="UP000186218">
    <property type="component" value="Unassembled WGS sequence"/>
</dbReference>
<dbReference type="EMBL" id="FTNT01000016">
    <property type="protein sequence ID" value="SIS23040.1"/>
    <property type="molecule type" value="Genomic_DNA"/>
</dbReference>
<gene>
    <name evidence="1" type="ORF">SAMN05445060_4038</name>
</gene>
<name>A0A1N7HEC5_9NOCA</name>
<organism evidence="1 2">
    <name type="scientific">Williamsia sterculiae</name>
    <dbReference type="NCBI Taxonomy" id="1344003"/>
    <lineage>
        <taxon>Bacteria</taxon>
        <taxon>Bacillati</taxon>
        <taxon>Actinomycetota</taxon>
        <taxon>Actinomycetes</taxon>
        <taxon>Mycobacteriales</taxon>
        <taxon>Nocardiaceae</taxon>
        <taxon>Williamsia</taxon>
    </lineage>
</organism>
<sequence length="112" mass="12590">MTDDLGRPLVVDKASEMIKAMSDNDDARAGEIYDGLIARGVDENQFAAARLQIGVVNTNTDYMNAQWHYVKHYYYADAVHNGYLPDGLTEDSCSLQQLREYEAAFYGDTFPP</sequence>
<reference evidence="1 2" key="1">
    <citation type="submission" date="2017-01" db="EMBL/GenBank/DDBJ databases">
        <authorList>
            <person name="Mah S.A."/>
            <person name="Swanson W.J."/>
            <person name="Moy G.W."/>
            <person name="Vacquier V.D."/>
        </authorList>
    </citation>
    <scope>NUCLEOTIDE SEQUENCE [LARGE SCALE GENOMIC DNA]</scope>
    <source>
        <strain evidence="1 2">CPCC 203464</strain>
    </source>
</reference>
<protein>
    <submittedName>
        <fullName evidence="1">Uncharacterized protein</fullName>
    </submittedName>
</protein>
<proteinExistence type="predicted"/>
<dbReference type="AlphaFoldDB" id="A0A1N7HEC5"/>
<evidence type="ECO:0000313" key="2">
    <source>
        <dbReference type="Proteomes" id="UP000186218"/>
    </source>
</evidence>
<keyword evidence="2" id="KW-1185">Reference proteome</keyword>